<keyword evidence="1" id="KW-0805">Transcription regulation</keyword>
<dbReference type="SMART" id="SM00344">
    <property type="entry name" value="HTH_ASNC"/>
    <property type="match status" value="1"/>
</dbReference>
<feature type="domain" description="HTH asnC-type" evidence="4">
    <location>
        <begin position="3"/>
        <end position="64"/>
    </location>
</feature>
<evidence type="ECO:0000256" key="3">
    <source>
        <dbReference type="ARBA" id="ARBA00023163"/>
    </source>
</evidence>
<dbReference type="InterPro" id="IPR036388">
    <property type="entry name" value="WH-like_DNA-bd_sf"/>
</dbReference>
<dbReference type="InterPro" id="IPR000485">
    <property type="entry name" value="AsnC-type_HTH_dom"/>
</dbReference>
<dbReference type="GO" id="GO:0006355">
    <property type="term" value="P:regulation of DNA-templated transcription"/>
    <property type="evidence" value="ECO:0007669"/>
    <property type="project" value="UniProtKB-ARBA"/>
</dbReference>
<dbReference type="PROSITE" id="PS50956">
    <property type="entry name" value="HTH_ASNC_2"/>
    <property type="match status" value="1"/>
</dbReference>
<dbReference type="PRINTS" id="PR00033">
    <property type="entry name" value="HTHASNC"/>
</dbReference>
<evidence type="ECO:0000313" key="6">
    <source>
        <dbReference type="Proteomes" id="UP000250079"/>
    </source>
</evidence>
<dbReference type="RefSeq" id="WP_088921105.1">
    <property type="nucleotide sequence ID" value="NZ_CP018632.1"/>
</dbReference>
<accession>A0A2Z2NYC8</accession>
<name>A0A2Z2NYC8_9GAMM</name>
<dbReference type="EMBL" id="CP018632">
    <property type="protein sequence ID" value="ASJ76313.1"/>
    <property type="molecule type" value="Genomic_DNA"/>
</dbReference>
<dbReference type="InterPro" id="IPR019888">
    <property type="entry name" value="Tscrpt_reg_AsnC-like"/>
</dbReference>
<dbReference type="GO" id="GO:0043565">
    <property type="term" value="F:sequence-specific DNA binding"/>
    <property type="evidence" value="ECO:0007669"/>
    <property type="project" value="InterPro"/>
</dbReference>
<dbReference type="SUPFAM" id="SSF46785">
    <property type="entry name" value="Winged helix' DNA-binding domain"/>
    <property type="match status" value="1"/>
</dbReference>
<dbReference type="InterPro" id="IPR019887">
    <property type="entry name" value="Tscrpt_reg_AsnC/Lrp_C"/>
</dbReference>
<protein>
    <submittedName>
        <fullName evidence="5">Leucine-responsive regulatory protein</fullName>
    </submittedName>
</protein>
<evidence type="ECO:0000259" key="4">
    <source>
        <dbReference type="PROSITE" id="PS50956"/>
    </source>
</evidence>
<proteinExistence type="predicted"/>
<dbReference type="Pfam" id="PF13412">
    <property type="entry name" value="HTH_24"/>
    <property type="match status" value="1"/>
</dbReference>
<reference evidence="5 6" key="1">
    <citation type="submission" date="2016-12" db="EMBL/GenBank/DDBJ databases">
        <authorList>
            <person name="Song W.-J."/>
            <person name="Kurnit D.M."/>
        </authorList>
    </citation>
    <scope>NUCLEOTIDE SEQUENCE [LARGE SCALE GENOMIC DNA]</scope>
    <source>
        <strain evidence="5 6">IMCC3135</strain>
    </source>
</reference>
<dbReference type="GO" id="GO:0005829">
    <property type="term" value="C:cytosol"/>
    <property type="evidence" value="ECO:0007669"/>
    <property type="project" value="TreeGrafter"/>
</dbReference>
<dbReference type="InterPro" id="IPR011991">
    <property type="entry name" value="ArsR-like_HTH"/>
</dbReference>
<evidence type="ECO:0000313" key="5">
    <source>
        <dbReference type="EMBL" id="ASJ76313.1"/>
    </source>
</evidence>
<dbReference type="InterPro" id="IPR036390">
    <property type="entry name" value="WH_DNA-bd_sf"/>
</dbReference>
<dbReference type="Gene3D" id="1.10.10.10">
    <property type="entry name" value="Winged helix-like DNA-binding domain superfamily/Winged helix DNA-binding domain"/>
    <property type="match status" value="1"/>
</dbReference>
<keyword evidence="2" id="KW-0238">DNA-binding</keyword>
<dbReference type="KEGG" id="gai:IMCC3135_31325"/>
<dbReference type="Pfam" id="PF01037">
    <property type="entry name" value="AsnC_trans_reg"/>
    <property type="match status" value="1"/>
</dbReference>
<gene>
    <name evidence="5" type="primary">lrp_13</name>
    <name evidence="5" type="ORF">IMCC3135_31325</name>
</gene>
<dbReference type="Proteomes" id="UP000250079">
    <property type="component" value="Chromosome"/>
</dbReference>
<dbReference type="OrthoDB" id="166264at2"/>
<dbReference type="GO" id="GO:0043200">
    <property type="term" value="P:response to amino acid"/>
    <property type="evidence" value="ECO:0007669"/>
    <property type="project" value="TreeGrafter"/>
</dbReference>
<dbReference type="AlphaFoldDB" id="A0A2Z2NYC8"/>
<keyword evidence="6" id="KW-1185">Reference proteome</keyword>
<dbReference type="SUPFAM" id="SSF54909">
    <property type="entry name" value="Dimeric alpha+beta barrel"/>
    <property type="match status" value="1"/>
</dbReference>
<dbReference type="InterPro" id="IPR011008">
    <property type="entry name" value="Dimeric_a/b-barrel"/>
</dbReference>
<organism evidence="5 6">
    <name type="scientific">Granulosicoccus antarcticus IMCC3135</name>
    <dbReference type="NCBI Taxonomy" id="1192854"/>
    <lineage>
        <taxon>Bacteria</taxon>
        <taxon>Pseudomonadati</taxon>
        <taxon>Pseudomonadota</taxon>
        <taxon>Gammaproteobacteria</taxon>
        <taxon>Chromatiales</taxon>
        <taxon>Granulosicoccaceae</taxon>
        <taxon>Granulosicoccus</taxon>
    </lineage>
</organism>
<dbReference type="CDD" id="cd00090">
    <property type="entry name" value="HTH_ARSR"/>
    <property type="match status" value="1"/>
</dbReference>
<keyword evidence="3" id="KW-0804">Transcription</keyword>
<dbReference type="Gene3D" id="3.30.70.920">
    <property type="match status" value="1"/>
</dbReference>
<dbReference type="PANTHER" id="PTHR30154">
    <property type="entry name" value="LEUCINE-RESPONSIVE REGULATORY PROTEIN"/>
    <property type="match status" value="1"/>
</dbReference>
<evidence type="ECO:0000256" key="2">
    <source>
        <dbReference type="ARBA" id="ARBA00023125"/>
    </source>
</evidence>
<sequence>MNISEQDRKLLAILQQDGQISNQALAEKAGMSASACWRRVRALEESGVIKRYAALVDHRKAGIEFHAIVLISLERQNRKQVTQFIEAITAKEEIIECLAATGDADFHLRVACTDQQAFNHLLDDFLFELPSVSRIHTHLILKEIKQGLF</sequence>
<dbReference type="PANTHER" id="PTHR30154:SF34">
    <property type="entry name" value="TRANSCRIPTIONAL REGULATOR AZLB"/>
    <property type="match status" value="1"/>
</dbReference>
<evidence type="ECO:0000256" key="1">
    <source>
        <dbReference type="ARBA" id="ARBA00023015"/>
    </source>
</evidence>